<dbReference type="PANTHER" id="PTHR44846:SF1">
    <property type="entry name" value="MANNOSYL-D-GLYCERATE TRANSPORT_METABOLISM SYSTEM REPRESSOR MNGR-RELATED"/>
    <property type="match status" value="1"/>
</dbReference>
<dbReference type="GO" id="GO:0045892">
    <property type="term" value="P:negative regulation of DNA-templated transcription"/>
    <property type="evidence" value="ECO:0007669"/>
    <property type="project" value="TreeGrafter"/>
</dbReference>
<dbReference type="InterPro" id="IPR011663">
    <property type="entry name" value="UTRA"/>
</dbReference>
<dbReference type="Gene3D" id="1.10.10.10">
    <property type="entry name" value="Winged helix-like DNA-binding domain superfamily/Winged helix DNA-binding domain"/>
    <property type="match status" value="1"/>
</dbReference>
<dbReference type="AlphaFoldDB" id="A0A6J5Z1A7"/>
<dbReference type="SUPFAM" id="SSF46785">
    <property type="entry name" value="Winged helix' DNA-binding domain"/>
    <property type="match status" value="1"/>
</dbReference>
<dbReference type="EMBL" id="CAESAO010000010">
    <property type="protein sequence ID" value="CAB4336495.1"/>
    <property type="molecule type" value="Genomic_DNA"/>
</dbReference>
<dbReference type="PROSITE" id="PS50949">
    <property type="entry name" value="HTH_GNTR"/>
    <property type="match status" value="1"/>
</dbReference>
<name>A0A6J5Z1A7_9ZZZZ</name>
<dbReference type="SMART" id="SM00345">
    <property type="entry name" value="HTH_GNTR"/>
    <property type="match status" value="1"/>
</dbReference>
<dbReference type="InterPro" id="IPR036390">
    <property type="entry name" value="WH_DNA-bd_sf"/>
</dbReference>
<evidence type="ECO:0000256" key="3">
    <source>
        <dbReference type="ARBA" id="ARBA00023163"/>
    </source>
</evidence>
<gene>
    <name evidence="5" type="ORF">UFOPK3522_00225</name>
</gene>
<reference evidence="5" key="1">
    <citation type="submission" date="2020-05" db="EMBL/GenBank/DDBJ databases">
        <authorList>
            <person name="Chiriac C."/>
            <person name="Salcher M."/>
            <person name="Ghai R."/>
            <person name="Kavagutti S V."/>
        </authorList>
    </citation>
    <scope>NUCLEOTIDE SEQUENCE</scope>
</reference>
<organism evidence="5">
    <name type="scientific">freshwater metagenome</name>
    <dbReference type="NCBI Taxonomy" id="449393"/>
    <lineage>
        <taxon>unclassified sequences</taxon>
        <taxon>metagenomes</taxon>
        <taxon>ecological metagenomes</taxon>
    </lineage>
</organism>
<dbReference type="InterPro" id="IPR000524">
    <property type="entry name" value="Tscrpt_reg_HTH_GntR"/>
</dbReference>
<dbReference type="Gene3D" id="3.40.1410.10">
    <property type="entry name" value="Chorismate lyase-like"/>
    <property type="match status" value="1"/>
</dbReference>
<keyword evidence="1" id="KW-0805">Transcription regulation</keyword>
<dbReference type="PRINTS" id="PR00035">
    <property type="entry name" value="HTHGNTR"/>
</dbReference>
<evidence type="ECO:0000259" key="4">
    <source>
        <dbReference type="PROSITE" id="PS50949"/>
    </source>
</evidence>
<protein>
    <submittedName>
        <fullName evidence="5">Unannotated protein</fullName>
    </submittedName>
</protein>
<sequence>MSTGSLRSKNGADTLDPELLDRTSFVPLYYQLQEVLKGRIESGGWNPGDALPSEPDLARSLGVSRAVVRRALAILEDDRQINRIRGRGTFVAEPKMDYRAGGLSRLLATPREGFLEIKLLDRRVVRAERSIRERLALDGGGEILRLTTLMSLRGVPIAISSSFFSRADVGWLEDGIEVGGTLDKGILLSDHGVELAHSDVSIETSQCGQFEADCFGIPERSAVFLVLSQEFRTSPRGPVPFEVARVEYRGDRLQFRLDLSSGQESGNLEATMTVDSAG</sequence>
<dbReference type="CDD" id="cd07377">
    <property type="entry name" value="WHTH_GntR"/>
    <property type="match status" value="1"/>
</dbReference>
<keyword evidence="2" id="KW-0238">DNA-binding</keyword>
<dbReference type="InterPro" id="IPR050679">
    <property type="entry name" value="Bact_HTH_transcr_reg"/>
</dbReference>
<dbReference type="InterPro" id="IPR036388">
    <property type="entry name" value="WH-like_DNA-bd_sf"/>
</dbReference>
<evidence type="ECO:0000313" key="5">
    <source>
        <dbReference type="EMBL" id="CAB4336495.1"/>
    </source>
</evidence>
<dbReference type="Pfam" id="PF00392">
    <property type="entry name" value="GntR"/>
    <property type="match status" value="1"/>
</dbReference>
<accession>A0A6J5Z1A7</accession>
<proteinExistence type="predicted"/>
<evidence type="ECO:0000256" key="2">
    <source>
        <dbReference type="ARBA" id="ARBA00023125"/>
    </source>
</evidence>
<dbReference type="InterPro" id="IPR028978">
    <property type="entry name" value="Chorismate_lyase_/UTRA_dom_sf"/>
</dbReference>
<dbReference type="SMART" id="SM00866">
    <property type="entry name" value="UTRA"/>
    <property type="match status" value="1"/>
</dbReference>
<keyword evidence="3" id="KW-0804">Transcription</keyword>
<dbReference type="SUPFAM" id="SSF64288">
    <property type="entry name" value="Chorismate lyase-like"/>
    <property type="match status" value="1"/>
</dbReference>
<dbReference type="GO" id="GO:0003677">
    <property type="term" value="F:DNA binding"/>
    <property type="evidence" value="ECO:0007669"/>
    <property type="project" value="UniProtKB-KW"/>
</dbReference>
<dbReference type="Pfam" id="PF07702">
    <property type="entry name" value="UTRA"/>
    <property type="match status" value="1"/>
</dbReference>
<feature type="domain" description="HTH gntR-type" evidence="4">
    <location>
        <begin position="26"/>
        <end position="94"/>
    </location>
</feature>
<dbReference type="GO" id="GO:0003700">
    <property type="term" value="F:DNA-binding transcription factor activity"/>
    <property type="evidence" value="ECO:0007669"/>
    <property type="project" value="InterPro"/>
</dbReference>
<dbReference type="PANTHER" id="PTHR44846">
    <property type="entry name" value="MANNOSYL-D-GLYCERATE TRANSPORT/METABOLISM SYSTEM REPRESSOR MNGR-RELATED"/>
    <property type="match status" value="1"/>
</dbReference>
<evidence type="ECO:0000256" key="1">
    <source>
        <dbReference type="ARBA" id="ARBA00023015"/>
    </source>
</evidence>